<name>I4ECT2_9BACT</name>
<organism evidence="1 2">
    <name type="scientific">Nitrolancea hollandica Lb</name>
    <dbReference type="NCBI Taxonomy" id="1129897"/>
    <lineage>
        <taxon>Bacteria</taxon>
        <taxon>Pseudomonadati</taxon>
        <taxon>Thermomicrobiota</taxon>
        <taxon>Thermomicrobia</taxon>
        <taxon>Sphaerobacterales</taxon>
        <taxon>Sphaerobacterineae</taxon>
        <taxon>Sphaerobacteraceae</taxon>
        <taxon>Nitrolancea</taxon>
    </lineage>
</organism>
<proteinExistence type="predicted"/>
<sequence>MMLFPLFLDKSSCNNAERFIVPVLVTLEEFFQKIRPGHSGLRSFNLEERAGLPVAPLRSANLTSLRPPSS</sequence>
<protein>
    <submittedName>
        <fullName evidence="1">Uncharacterized protein</fullName>
    </submittedName>
</protein>
<evidence type="ECO:0000313" key="2">
    <source>
        <dbReference type="Proteomes" id="UP000004221"/>
    </source>
</evidence>
<evidence type="ECO:0000313" key="1">
    <source>
        <dbReference type="EMBL" id="CCF82494.1"/>
    </source>
</evidence>
<dbReference type="AlphaFoldDB" id="I4ECT2"/>
<comment type="caution">
    <text evidence="1">The sequence shown here is derived from an EMBL/GenBank/DDBJ whole genome shotgun (WGS) entry which is preliminary data.</text>
</comment>
<dbReference type="EMBL" id="CAGS01000026">
    <property type="protein sequence ID" value="CCF82494.1"/>
    <property type="molecule type" value="Genomic_DNA"/>
</dbReference>
<dbReference type="Proteomes" id="UP000004221">
    <property type="component" value="Unassembled WGS sequence"/>
</dbReference>
<accession>I4ECT2</accession>
<reference evidence="1 2" key="1">
    <citation type="journal article" date="2012" name="ISME J.">
        <title>Nitrification expanded: discovery, physiology and genomics of a nitrite-oxidizing bacterium from the phylum Chloroflexi.</title>
        <authorList>
            <person name="Sorokin D.Y."/>
            <person name="Lucker S."/>
            <person name="Vejmelkova D."/>
            <person name="Kostrikina N.A."/>
            <person name="Kleerebezem R."/>
            <person name="Rijpstra W.I."/>
            <person name="Damste J.S."/>
            <person name="Le Paslier D."/>
            <person name="Muyzer G."/>
            <person name="Wagner M."/>
            <person name="van Loosdrecht M.C."/>
            <person name="Daims H."/>
        </authorList>
    </citation>
    <scope>NUCLEOTIDE SEQUENCE [LARGE SCALE GENOMIC DNA]</scope>
    <source>
        <strain evidence="2">none</strain>
    </source>
</reference>
<keyword evidence="2" id="KW-1185">Reference proteome</keyword>
<gene>
    <name evidence="1" type="ORF">NITHO_1210003</name>
</gene>